<evidence type="ECO:0000256" key="1">
    <source>
        <dbReference type="ARBA" id="ARBA00007398"/>
    </source>
</evidence>
<reference evidence="2" key="1">
    <citation type="journal article" date="2016" name="Insect Biochem. Mol. Biol.">
        <title>Multifaceted biological insights from a draft genome sequence of the tobacco hornworm moth, Manduca sexta.</title>
        <authorList>
            <person name="Kanost M.R."/>
            <person name="Arrese E.L."/>
            <person name="Cao X."/>
            <person name="Chen Y.R."/>
            <person name="Chellapilla S."/>
            <person name="Goldsmith M.R."/>
            <person name="Grosse-Wilde E."/>
            <person name="Heckel D.G."/>
            <person name="Herndon N."/>
            <person name="Jiang H."/>
            <person name="Papanicolaou A."/>
            <person name="Qu J."/>
            <person name="Soulages J.L."/>
            <person name="Vogel H."/>
            <person name="Walters J."/>
            <person name="Waterhouse R.M."/>
            <person name="Ahn S.J."/>
            <person name="Almeida F.C."/>
            <person name="An C."/>
            <person name="Aqrawi P."/>
            <person name="Bretschneider A."/>
            <person name="Bryant W.B."/>
            <person name="Bucks S."/>
            <person name="Chao H."/>
            <person name="Chevignon G."/>
            <person name="Christen J.M."/>
            <person name="Clarke D.F."/>
            <person name="Dittmer N.T."/>
            <person name="Ferguson L.C.F."/>
            <person name="Garavelou S."/>
            <person name="Gordon K.H.J."/>
            <person name="Gunaratna R.T."/>
            <person name="Han Y."/>
            <person name="Hauser F."/>
            <person name="He Y."/>
            <person name="Heidel-Fischer H."/>
            <person name="Hirsh A."/>
            <person name="Hu Y."/>
            <person name="Jiang H."/>
            <person name="Kalra D."/>
            <person name="Klinner C."/>
            <person name="Konig C."/>
            <person name="Kovar C."/>
            <person name="Kroll A.R."/>
            <person name="Kuwar S.S."/>
            <person name="Lee S.L."/>
            <person name="Lehman R."/>
            <person name="Li K."/>
            <person name="Li Z."/>
            <person name="Liang H."/>
            <person name="Lovelace S."/>
            <person name="Lu Z."/>
            <person name="Mansfield J.H."/>
            <person name="McCulloch K.J."/>
            <person name="Mathew T."/>
            <person name="Morton B."/>
            <person name="Muzny D.M."/>
            <person name="Neunemann D."/>
            <person name="Ongeri F."/>
            <person name="Pauchet Y."/>
            <person name="Pu L.L."/>
            <person name="Pyrousis I."/>
            <person name="Rao X.J."/>
            <person name="Redding A."/>
            <person name="Roesel C."/>
            <person name="Sanchez-Gracia A."/>
            <person name="Schaack S."/>
            <person name="Shukla A."/>
            <person name="Tetreau G."/>
            <person name="Wang Y."/>
            <person name="Xiong G.H."/>
            <person name="Traut W."/>
            <person name="Walsh T.K."/>
            <person name="Worley K.C."/>
            <person name="Wu D."/>
            <person name="Wu W."/>
            <person name="Wu Y.Q."/>
            <person name="Zhang X."/>
            <person name="Zou Z."/>
            <person name="Zucker H."/>
            <person name="Briscoe A.D."/>
            <person name="Burmester T."/>
            <person name="Clem R.J."/>
            <person name="Feyereisen R."/>
            <person name="Grimmelikhuijzen C.J.P."/>
            <person name="Hamodrakas S.J."/>
            <person name="Hansson B.S."/>
            <person name="Huguet E."/>
            <person name="Jermiin L.S."/>
            <person name="Lan Q."/>
            <person name="Lehman H.K."/>
            <person name="Lorenzen M."/>
            <person name="Merzendorfer H."/>
            <person name="Michalopoulos I."/>
            <person name="Morton D.B."/>
            <person name="Muthukrishnan S."/>
            <person name="Oakeshott J.G."/>
            <person name="Palmer W."/>
            <person name="Park Y."/>
            <person name="Passarelli A.L."/>
            <person name="Rozas J."/>
            <person name="Schwartz L.M."/>
            <person name="Smith W."/>
            <person name="Southgate A."/>
            <person name="Vilcinskas A."/>
            <person name="Vogt R."/>
            <person name="Wang P."/>
            <person name="Werren J."/>
            <person name="Yu X.Q."/>
            <person name="Zhou J.J."/>
            <person name="Brown S.J."/>
            <person name="Scherer S.E."/>
            <person name="Richards S."/>
            <person name="Blissard G.W."/>
        </authorList>
    </citation>
    <scope>NUCLEOTIDE SEQUENCE</scope>
</reference>
<dbReference type="Gene3D" id="3.40.50.1010">
    <property type="entry name" value="5'-nuclease"/>
    <property type="match status" value="1"/>
</dbReference>
<dbReference type="EMBL" id="JH668342">
    <property type="protein sequence ID" value="KAG6447214.1"/>
    <property type="molecule type" value="Genomic_DNA"/>
</dbReference>
<keyword evidence="3" id="KW-1185">Reference proteome</keyword>
<sequence>MRIQKFNTLLAKESKPHVLKNCSLVIDAQNYFYEMYKKSELSANYGCESNHFANFLKNELGKFIKANVKCYFIFKGGSKDIEKRRNKKMTQYYGNFVSTVFMKTICRQVLEEMGFDYVICELEAKEQCVALANKLKYPTMSNDIEVGILSNSYINYYQVSFNPTTNGIQCKLLRFSNFLRKYKLTIEKFSVFILVTDTTIYPEGFFADFLKRFEVRNQLAAQYEIILRWLSSQSKDEALNEVTKTFKPKERNDILLKEKDILNALRTPPSLGIPYHYFFNKQQINITPNDLQWFEKGIALRYIAIPYINLYTQGIIDGGWAFHDRSMPDALLFSADIIKYALNLLSNYSRDSFQIERDNGESIKVSTKMPDVPKPDYTVSNVIFEDGWDRVEKLRLLEHFYRHTIRGAKWEFLQALPCEARLLMVALVYMAQKHDTWGEREAYSVLLSFAVLCNDDINMEKHDRDCALLDLTQNYMTECEIDKTLVYPMFQFQYCLEHMNYLNALCGFQYKATIYSKTNNSKLIYNVLKKLNESDVDPLAQISQILKSAPTVVNFIKKLVDTNKRIMPFKN</sequence>
<comment type="caution">
    <text evidence="2">The sequence shown here is derived from an EMBL/GenBank/DDBJ whole genome shotgun (WGS) entry which is preliminary data.</text>
</comment>
<dbReference type="AlphaFoldDB" id="A0A921YYZ0"/>
<dbReference type="PANTHER" id="PTHR15665:SF1">
    <property type="entry name" value="PROTEIN ASTEROID HOMOLOG 1"/>
    <property type="match status" value="1"/>
</dbReference>
<comment type="similarity">
    <text evidence="1">Belongs to the asteroid family.</text>
</comment>
<evidence type="ECO:0000313" key="3">
    <source>
        <dbReference type="Proteomes" id="UP000791440"/>
    </source>
</evidence>
<dbReference type="PANTHER" id="PTHR15665">
    <property type="entry name" value="ASTEROID PROTEIN"/>
    <property type="match status" value="1"/>
</dbReference>
<proteinExistence type="inferred from homology"/>
<dbReference type="EMBL" id="JH668342">
    <property type="protein sequence ID" value="KAG6447212.1"/>
    <property type="molecule type" value="Genomic_DNA"/>
</dbReference>
<dbReference type="InterPro" id="IPR029060">
    <property type="entry name" value="PIN-like_dom_sf"/>
</dbReference>
<organism evidence="2 3">
    <name type="scientific">Manduca sexta</name>
    <name type="common">Tobacco hawkmoth</name>
    <name type="synonym">Tobacco hornworm</name>
    <dbReference type="NCBI Taxonomy" id="7130"/>
    <lineage>
        <taxon>Eukaryota</taxon>
        <taxon>Metazoa</taxon>
        <taxon>Ecdysozoa</taxon>
        <taxon>Arthropoda</taxon>
        <taxon>Hexapoda</taxon>
        <taxon>Insecta</taxon>
        <taxon>Pterygota</taxon>
        <taxon>Neoptera</taxon>
        <taxon>Endopterygota</taxon>
        <taxon>Lepidoptera</taxon>
        <taxon>Glossata</taxon>
        <taxon>Ditrysia</taxon>
        <taxon>Bombycoidea</taxon>
        <taxon>Sphingidae</taxon>
        <taxon>Sphinginae</taxon>
        <taxon>Sphingini</taxon>
        <taxon>Manduca</taxon>
    </lineage>
</organism>
<name>A0A921YYZ0_MANSE</name>
<accession>A0A921YYZ0</accession>
<dbReference type="EMBL" id="JH668342">
    <property type="protein sequence ID" value="KAG6447213.1"/>
    <property type="molecule type" value="Genomic_DNA"/>
</dbReference>
<dbReference type="InterPro" id="IPR026832">
    <property type="entry name" value="Asteroid"/>
</dbReference>
<protein>
    <submittedName>
        <fullName evidence="2">Uncharacterized protein</fullName>
    </submittedName>
</protein>
<gene>
    <name evidence="2" type="ORF">O3G_MSEX004815</name>
</gene>
<dbReference type="SUPFAM" id="SSF88723">
    <property type="entry name" value="PIN domain-like"/>
    <property type="match status" value="1"/>
</dbReference>
<evidence type="ECO:0000313" key="2">
    <source>
        <dbReference type="EMBL" id="KAG6447212.1"/>
    </source>
</evidence>
<reference evidence="2" key="2">
    <citation type="submission" date="2020-12" db="EMBL/GenBank/DDBJ databases">
        <authorList>
            <person name="Kanost M."/>
        </authorList>
    </citation>
    <scope>NUCLEOTIDE SEQUENCE</scope>
</reference>
<dbReference type="Proteomes" id="UP000791440">
    <property type="component" value="Unassembled WGS sequence"/>
</dbReference>